<dbReference type="Gene3D" id="3.90.550.10">
    <property type="entry name" value="Spore Coat Polysaccharide Biosynthesis Protein SpsA, Chain A"/>
    <property type="match status" value="1"/>
</dbReference>
<dbReference type="Pfam" id="PF00535">
    <property type="entry name" value="Glycos_transf_2"/>
    <property type="match status" value="1"/>
</dbReference>
<reference evidence="2 3" key="1">
    <citation type="submission" date="2022-03" db="EMBL/GenBank/DDBJ databases">
        <title>Metagenome-assembled genomes from swine fecal metagenomes.</title>
        <authorList>
            <person name="Holman D.B."/>
            <person name="Kommadath A."/>
        </authorList>
    </citation>
    <scope>NUCLEOTIDE SEQUENCE [LARGE SCALE GENOMIC DNA]</scope>
    <source>
        <strain evidence="2">SUG147</strain>
    </source>
</reference>
<comment type="caution">
    <text evidence="2">The sequence shown here is derived from an EMBL/GenBank/DDBJ whole genome shotgun (WGS) entry which is preliminary data.</text>
</comment>
<dbReference type="Proteomes" id="UP001139365">
    <property type="component" value="Unassembled WGS sequence"/>
</dbReference>
<dbReference type="PANTHER" id="PTHR22916:SF3">
    <property type="entry name" value="UDP-GLCNAC:BETAGAL BETA-1,3-N-ACETYLGLUCOSAMINYLTRANSFERASE-LIKE PROTEIN 1"/>
    <property type="match status" value="1"/>
</dbReference>
<feature type="non-terminal residue" evidence="2">
    <location>
        <position position="179"/>
    </location>
</feature>
<dbReference type="SUPFAM" id="SSF53448">
    <property type="entry name" value="Nucleotide-diphospho-sugar transferases"/>
    <property type="match status" value="1"/>
</dbReference>
<proteinExistence type="predicted"/>
<dbReference type="InterPro" id="IPR001173">
    <property type="entry name" value="Glyco_trans_2-like"/>
</dbReference>
<dbReference type="PANTHER" id="PTHR22916">
    <property type="entry name" value="GLYCOSYLTRANSFERASE"/>
    <property type="match status" value="1"/>
</dbReference>
<organism evidence="2 3">
    <name type="scientific">Candidatus Colimorpha enterica</name>
    <dbReference type="NCBI Taxonomy" id="3083063"/>
    <lineage>
        <taxon>Bacteria</taxon>
        <taxon>Pseudomonadati</taxon>
        <taxon>Bacteroidota</taxon>
        <taxon>Bacteroidia</taxon>
        <taxon>Bacteroidales</taxon>
        <taxon>Candidatus Colimorpha</taxon>
    </lineage>
</organism>
<dbReference type="CDD" id="cd00761">
    <property type="entry name" value="Glyco_tranf_GTA_type"/>
    <property type="match status" value="1"/>
</dbReference>
<gene>
    <name evidence="2" type="ORF">MR241_04970</name>
</gene>
<dbReference type="AlphaFoldDB" id="A0AAE3K4B3"/>
<dbReference type="GO" id="GO:0016758">
    <property type="term" value="F:hexosyltransferase activity"/>
    <property type="evidence" value="ECO:0007669"/>
    <property type="project" value="UniProtKB-ARBA"/>
</dbReference>
<evidence type="ECO:0000259" key="1">
    <source>
        <dbReference type="Pfam" id="PF00535"/>
    </source>
</evidence>
<feature type="domain" description="Glycosyltransferase 2-like" evidence="1">
    <location>
        <begin position="7"/>
        <end position="143"/>
    </location>
</feature>
<evidence type="ECO:0000313" key="2">
    <source>
        <dbReference type="EMBL" id="MCI5755628.1"/>
    </source>
</evidence>
<protein>
    <submittedName>
        <fullName evidence="2">Glycosyltransferase</fullName>
    </submittedName>
</protein>
<name>A0AAE3K4B3_9BACT</name>
<dbReference type="InterPro" id="IPR029044">
    <property type="entry name" value="Nucleotide-diphossugar_trans"/>
</dbReference>
<sequence length="179" mass="19359">MEQALVSVILPVYNKIKYLPTTLPSLLSQTYRDFELIAVDDGSTDGSGDFLDRLAKTDSRVKVIRQPNAGVSAARNAALDRASGDYVVFADADDTVCPDWLEVLTKEAEISGADIVVSGLNKTNKDGKIIGKTSPEHDETLSAAEIFHGFHTYQGNGGLLGFCVGKLFRRSLCSGIRFT</sequence>
<accession>A0AAE3K4B3</accession>
<dbReference type="EMBL" id="JALEMU010000076">
    <property type="protein sequence ID" value="MCI5755628.1"/>
    <property type="molecule type" value="Genomic_DNA"/>
</dbReference>
<evidence type="ECO:0000313" key="3">
    <source>
        <dbReference type="Proteomes" id="UP001139365"/>
    </source>
</evidence>